<organism evidence="7 8">
    <name type="scientific">Owenweeksia hongkongensis (strain DSM 17368 / CIP 108786 / JCM 12287 / NRRL B-23963 / UST20020801)</name>
    <dbReference type="NCBI Taxonomy" id="926562"/>
    <lineage>
        <taxon>Bacteria</taxon>
        <taxon>Pseudomonadati</taxon>
        <taxon>Bacteroidota</taxon>
        <taxon>Flavobacteriia</taxon>
        <taxon>Flavobacteriales</taxon>
        <taxon>Owenweeksiaceae</taxon>
        <taxon>Owenweeksia</taxon>
    </lineage>
</organism>
<dbReference type="STRING" id="926562.Oweho_2223"/>
<dbReference type="SMART" id="SM00533">
    <property type="entry name" value="MUTSd"/>
    <property type="match status" value="1"/>
</dbReference>
<evidence type="ECO:0000259" key="6">
    <source>
        <dbReference type="PROSITE" id="PS00486"/>
    </source>
</evidence>
<evidence type="ECO:0000256" key="3">
    <source>
        <dbReference type="ARBA" id="ARBA00023125"/>
    </source>
</evidence>
<evidence type="ECO:0000313" key="7">
    <source>
        <dbReference type="EMBL" id="AEV33197.1"/>
    </source>
</evidence>
<dbReference type="PANTHER" id="PTHR48466:SF2">
    <property type="entry name" value="OS10G0509000 PROTEIN"/>
    <property type="match status" value="1"/>
</dbReference>
<dbReference type="InterPro" id="IPR036187">
    <property type="entry name" value="DNA_mismatch_repair_MutS_sf"/>
</dbReference>
<keyword evidence="2" id="KW-0067">ATP-binding</keyword>
<dbReference type="NCBIfam" id="TIGR01069">
    <property type="entry name" value="mutS2"/>
    <property type="match status" value="1"/>
</dbReference>
<dbReference type="OrthoDB" id="9808166at2"/>
<keyword evidence="4" id="KW-0175">Coiled coil</keyword>
<dbReference type="InterPro" id="IPR045076">
    <property type="entry name" value="MutS"/>
</dbReference>
<protein>
    <submittedName>
        <fullName evidence="7">Mismatch repair ATPase (MutS family)</fullName>
    </submittedName>
</protein>
<dbReference type="HOGENOM" id="CLU_011252_2_1_10"/>
<gene>
    <name evidence="7" type="ordered locus">Oweho_2223</name>
</gene>
<dbReference type="eggNOG" id="COG1193">
    <property type="taxonomic scope" value="Bacteria"/>
</dbReference>
<feature type="domain" description="DNA mismatch repair proteins mutS family" evidence="6">
    <location>
        <begin position="417"/>
        <end position="433"/>
    </location>
</feature>
<dbReference type="Proteomes" id="UP000005631">
    <property type="component" value="Chromosome"/>
</dbReference>
<keyword evidence="3" id="KW-0238">DNA-binding</keyword>
<name>G8R4S3_OWEHD</name>
<dbReference type="GO" id="GO:0005524">
    <property type="term" value="F:ATP binding"/>
    <property type="evidence" value="ECO:0007669"/>
    <property type="project" value="UniProtKB-KW"/>
</dbReference>
<dbReference type="InterPro" id="IPR027417">
    <property type="entry name" value="P-loop_NTPase"/>
</dbReference>
<dbReference type="PATRIC" id="fig|926562.3.peg.2240"/>
<dbReference type="GO" id="GO:0045910">
    <property type="term" value="P:negative regulation of DNA recombination"/>
    <property type="evidence" value="ECO:0007669"/>
    <property type="project" value="InterPro"/>
</dbReference>
<dbReference type="SMART" id="SM00534">
    <property type="entry name" value="MUTSac"/>
    <property type="match status" value="1"/>
</dbReference>
<dbReference type="PIRSF" id="PIRSF005814">
    <property type="entry name" value="MutS_YshD"/>
    <property type="match status" value="1"/>
</dbReference>
<dbReference type="AlphaFoldDB" id="G8R4S3"/>
<dbReference type="GO" id="GO:0004519">
    <property type="term" value="F:endonuclease activity"/>
    <property type="evidence" value="ECO:0007669"/>
    <property type="project" value="UniProtKB-KW"/>
</dbReference>
<dbReference type="PANTHER" id="PTHR48466">
    <property type="entry name" value="OS10G0509000 PROTEIN-RELATED"/>
    <property type="match status" value="1"/>
</dbReference>
<dbReference type="GO" id="GO:0006298">
    <property type="term" value="P:mismatch repair"/>
    <property type="evidence" value="ECO:0007669"/>
    <property type="project" value="InterPro"/>
</dbReference>
<feature type="coiled-coil region" evidence="4">
    <location>
        <begin position="530"/>
        <end position="585"/>
    </location>
</feature>
<dbReference type="Gene3D" id="3.40.50.300">
    <property type="entry name" value="P-loop containing nucleotide triphosphate hydrolases"/>
    <property type="match status" value="1"/>
</dbReference>
<reference evidence="7 8" key="1">
    <citation type="journal article" date="2012" name="Stand. Genomic Sci.">
        <title>Genome sequence of the orange-pigmented seawater bacterium Owenweeksia hongkongensis type strain (UST20020801(T)).</title>
        <authorList>
            <person name="Riedel T."/>
            <person name="Held B."/>
            <person name="Nolan M."/>
            <person name="Lucas S."/>
            <person name="Lapidus A."/>
            <person name="Tice H."/>
            <person name="Del Rio T.G."/>
            <person name="Cheng J.F."/>
            <person name="Han C."/>
            <person name="Tapia R."/>
            <person name="Goodwin L.A."/>
            <person name="Pitluck S."/>
            <person name="Liolios K."/>
            <person name="Mavromatis K."/>
            <person name="Pagani I."/>
            <person name="Ivanova N."/>
            <person name="Mikhailova N."/>
            <person name="Pati A."/>
            <person name="Chen A."/>
            <person name="Palaniappan K."/>
            <person name="Rohde M."/>
            <person name="Tindall B.J."/>
            <person name="Detter J.C."/>
            <person name="Goker M."/>
            <person name="Woyke T."/>
            <person name="Bristow J."/>
            <person name="Eisen J.A."/>
            <person name="Markowitz V."/>
            <person name="Hugenholtz P."/>
            <person name="Klenk H.P."/>
            <person name="Kyrpides N.C."/>
        </authorList>
    </citation>
    <scope>NUCLEOTIDE SEQUENCE</scope>
    <source>
        <strain evidence="8">DSM 17368 / JCM 12287 / NRRL B-23963</strain>
    </source>
</reference>
<feature type="region of interest" description="Disordered" evidence="5">
    <location>
        <begin position="701"/>
        <end position="733"/>
    </location>
</feature>
<evidence type="ECO:0000256" key="5">
    <source>
        <dbReference type="SAM" id="MobiDB-lite"/>
    </source>
</evidence>
<dbReference type="Pfam" id="PF00488">
    <property type="entry name" value="MutS_V"/>
    <property type="match status" value="1"/>
</dbReference>
<dbReference type="InterPro" id="IPR007696">
    <property type="entry name" value="DNA_mismatch_repair_MutS_core"/>
</dbReference>
<dbReference type="PROSITE" id="PS00486">
    <property type="entry name" value="DNA_MISMATCH_REPAIR_2"/>
    <property type="match status" value="1"/>
</dbReference>
<dbReference type="InterPro" id="IPR000432">
    <property type="entry name" value="DNA_mismatch_repair_MutS_C"/>
</dbReference>
<evidence type="ECO:0000256" key="1">
    <source>
        <dbReference type="ARBA" id="ARBA00022741"/>
    </source>
</evidence>
<keyword evidence="1" id="KW-0547">Nucleotide-binding</keyword>
<dbReference type="GO" id="GO:0016887">
    <property type="term" value="F:ATP hydrolysis activity"/>
    <property type="evidence" value="ECO:0007669"/>
    <property type="project" value="InterPro"/>
</dbReference>
<evidence type="ECO:0000256" key="2">
    <source>
        <dbReference type="ARBA" id="ARBA00022840"/>
    </source>
</evidence>
<dbReference type="RefSeq" id="WP_014202546.1">
    <property type="nucleotide sequence ID" value="NC_016599.1"/>
</dbReference>
<dbReference type="GO" id="GO:0030983">
    <property type="term" value="F:mismatched DNA binding"/>
    <property type="evidence" value="ECO:0007669"/>
    <property type="project" value="InterPro"/>
</dbReference>
<dbReference type="InterPro" id="IPR005747">
    <property type="entry name" value="MutS2"/>
</dbReference>
<evidence type="ECO:0000313" key="8">
    <source>
        <dbReference type="Proteomes" id="UP000005631"/>
    </source>
</evidence>
<keyword evidence="8" id="KW-1185">Reference proteome</keyword>
<dbReference type="GO" id="GO:0140664">
    <property type="term" value="F:ATP-dependent DNA damage sensor activity"/>
    <property type="evidence" value="ECO:0007669"/>
    <property type="project" value="InterPro"/>
</dbReference>
<dbReference type="SUPFAM" id="SSF52540">
    <property type="entry name" value="P-loop containing nucleoside triphosphate hydrolases"/>
    <property type="match status" value="1"/>
</dbReference>
<proteinExistence type="predicted"/>
<dbReference type="KEGG" id="oho:Oweho_2223"/>
<dbReference type="EMBL" id="CP003156">
    <property type="protein sequence ID" value="AEV33197.1"/>
    <property type="molecule type" value="Genomic_DNA"/>
</dbReference>
<dbReference type="SUPFAM" id="SSF48334">
    <property type="entry name" value="DNA repair protein MutS, domain III"/>
    <property type="match status" value="1"/>
</dbReference>
<sequence length="733" mass="83090">MELYPNNLLESLDFNFVKKAVSNHCSSTESKRRILDLSPLSDSTTIYQELETTDEILAYILSDESFPSTQFTEITETANRLKIKGNVPETKAFAELRSTLLVYESLFTFLKKKKDRFEILFGTMVELEPNPFLTKSIDEKIDERGEIRSNASKELASIRNSLNKSRAAADRIFARAVKKYRDRGVLAEFDETISENRRVLAIQSAYKGQVPGIFHGSSSKSSITYIEPAETVEVNNEVAKLQDDEKQEIRRILKELSEQLRPFATPILQMEQKLIYLDFTRAKALFAYKQECCLPVISDEKKITLIEAYNPVLKILNDQKGKPTIPLNLKLNQDHRILVISGPNAGGKSITLKTLGLLDLMLQSGLLVPVHPDSTMTLFSRIYADIGDSQSIENELSTYSSKLQKMKHFLEFADDDTLLLLDEFGSGSDPELGSSLAQVFLEKLNSFKVYGIFTTHYNDIKALAAKLPGVQNGAMLFDKKNLNPQYVLEVGNPGSSYTFEVAGKSGIPHHIINEAKGKTSKETLQVDKLLVQLQDDKLHLEKKKNQLNQELTKLRKLERERKSTIEKLEEKLSKQSRQNEENDRIIYWGQRFQKLVDSWMDQTGKKDKKEVVSRFIGILNQRSGETEQEEKKTVSKAQSRRAKQINELKEAPVKIGDQVKIIESGIKGNIIEIKRDKYTISLGANISTTVNREQFIPATAKLENAPKVKKRKKTFAPQKKNSPKNQGDKPSKS</sequence>
<accession>G8R4S3</accession>
<evidence type="ECO:0000256" key="4">
    <source>
        <dbReference type="SAM" id="Coils"/>
    </source>
</evidence>